<evidence type="ECO:0000256" key="1">
    <source>
        <dbReference type="ARBA" id="ARBA00001974"/>
    </source>
</evidence>
<dbReference type="Proteomes" id="UP000051977">
    <property type="component" value="Unassembled WGS sequence"/>
</dbReference>
<dbReference type="InterPro" id="IPR006094">
    <property type="entry name" value="Oxid_FAD_bind_N"/>
</dbReference>
<dbReference type="InterPro" id="IPR016171">
    <property type="entry name" value="Vanillyl_alc_oxidase_C-sub2"/>
</dbReference>
<dbReference type="InterPro" id="IPR016169">
    <property type="entry name" value="FAD-bd_PCMH_sub2"/>
</dbReference>
<dbReference type="SUPFAM" id="SSF55103">
    <property type="entry name" value="FAD-linked oxidases, C-terminal domain"/>
    <property type="match status" value="1"/>
</dbReference>
<dbReference type="PROSITE" id="PS51387">
    <property type="entry name" value="FAD_PCMH"/>
    <property type="match status" value="1"/>
</dbReference>
<dbReference type="PANTHER" id="PTHR42934">
    <property type="entry name" value="GLYCOLATE OXIDASE SUBUNIT GLCD"/>
    <property type="match status" value="1"/>
</dbReference>
<dbReference type="Gene3D" id="3.30.465.10">
    <property type="match status" value="1"/>
</dbReference>
<dbReference type="Pfam" id="PF01565">
    <property type="entry name" value="FAD_binding_4"/>
    <property type="match status" value="1"/>
</dbReference>
<dbReference type="InterPro" id="IPR036318">
    <property type="entry name" value="FAD-bd_PCMH-like_sf"/>
</dbReference>
<keyword evidence="7" id="KW-1185">Reference proteome</keyword>
<evidence type="ECO:0000259" key="5">
    <source>
        <dbReference type="PROSITE" id="PS51387"/>
    </source>
</evidence>
<name>A0ABR5PET3_9LACO</name>
<accession>A0ABR5PET3</accession>
<comment type="cofactor">
    <cofactor evidence="1">
        <name>FAD</name>
        <dbReference type="ChEBI" id="CHEBI:57692"/>
    </cofactor>
</comment>
<evidence type="ECO:0000256" key="4">
    <source>
        <dbReference type="ARBA" id="ARBA00023002"/>
    </source>
</evidence>
<dbReference type="SUPFAM" id="SSF56176">
    <property type="entry name" value="FAD-binding/transporter-associated domain-like"/>
    <property type="match status" value="1"/>
</dbReference>
<feature type="domain" description="FAD-binding PCMH-type" evidence="5">
    <location>
        <begin position="42"/>
        <end position="221"/>
    </location>
</feature>
<protein>
    <submittedName>
        <fullName evidence="6">Glycolate oxidase, subunit GlcD</fullName>
    </submittedName>
</protein>
<dbReference type="InterPro" id="IPR016166">
    <property type="entry name" value="FAD-bd_PCMH"/>
</dbReference>
<dbReference type="Gene3D" id="1.10.45.10">
    <property type="entry name" value="Vanillyl-alcohol Oxidase, Chain A, domain 4"/>
    <property type="match status" value="1"/>
</dbReference>
<evidence type="ECO:0000313" key="6">
    <source>
        <dbReference type="EMBL" id="KRL17577.1"/>
    </source>
</evidence>
<evidence type="ECO:0000256" key="2">
    <source>
        <dbReference type="ARBA" id="ARBA00022630"/>
    </source>
</evidence>
<dbReference type="Gene3D" id="3.30.70.2740">
    <property type="match status" value="1"/>
</dbReference>
<dbReference type="InterPro" id="IPR051914">
    <property type="entry name" value="FAD-linked_OxidoTrans_Type4"/>
</dbReference>
<keyword evidence="4" id="KW-0560">Oxidoreductase</keyword>
<dbReference type="EMBL" id="AZEI01000022">
    <property type="protein sequence ID" value="KRL17577.1"/>
    <property type="molecule type" value="Genomic_DNA"/>
</dbReference>
<evidence type="ECO:0000256" key="3">
    <source>
        <dbReference type="ARBA" id="ARBA00022827"/>
    </source>
</evidence>
<evidence type="ECO:0000313" key="7">
    <source>
        <dbReference type="Proteomes" id="UP000051977"/>
    </source>
</evidence>
<organism evidence="6 7">
    <name type="scientific">Lentilactobacillus rapi DSM 19907 = JCM 15042</name>
    <dbReference type="NCBI Taxonomy" id="1423795"/>
    <lineage>
        <taxon>Bacteria</taxon>
        <taxon>Bacillati</taxon>
        <taxon>Bacillota</taxon>
        <taxon>Bacilli</taxon>
        <taxon>Lactobacillales</taxon>
        <taxon>Lactobacillaceae</taxon>
        <taxon>Lentilactobacillus</taxon>
    </lineage>
</organism>
<gene>
    <name evidence="6" type="ORF">FD12_GL001707</name>
</gene>
<dbReference type="Pfam" id="PF02913">
    <property type="entry name" value="FAD-oxidase_C"/>
    <property type="match status" value="1"/>
</dbReference>
<dbReference type="InterPro" id="IPR016164">
    <property type="entry name" value="FAD-linked_Oxase-like_C"/>
</dbReference>
<keyword evidence="2" id="KW-0285">Flavoprotein</keyword>
<sequence>MKVGDKMSVNINELSLPDGQIVSDNEEIKKLSSDKFTEAIEEDNQPLAVIQAKSVADVQAAVKFANDNRIPVTARGAGTSIVNGSAAEKGGLIIDLTQLNKILEINIPNQYAIVQAGVLNSDLDEEVRKHGYFFSPDPGSKRISSVGGNIATNAGGMSSLKYGTTKQSVVGLQVVLADGKLVELGGKTFKNNAPYDLTDLFVGSEGTLGIITAATVKLLPIPFGNPVTGLATFDNMKQLSIGVQNISGSGLYPSMMEALNKTSIEALDNLEKSDLGKGGAESLLIFQLDVAPAGAVDALKKILTKSGALQVNVTDDPDYAKKIIKIRQDYYQAEAAYGRLIVEDVAVPLSKLPDLADFVEKLQFTSKVTAFLGGHAGDGNFHPNFAVSKEYSETPADVNDAINRIFKYVQSIGGTISAEHGIGDLKYKWVLPQLGEDVVELQRKVKAAFDPNNILNPGRKV</sequence>
<reference evidence="6 7" key="1">
    <citation type="journal article" date="2015" name="Genome Announc.">
        <title>Expanding the biotechnology potential of lactobacilli through comparative genomics of 213 strains and associated genera.</title>
        <authorList>
            <person name="Sun Z."/>
            <person name="Harris H.M."/>
            <person name="McCann A."/>
            <person name="Guo C."/>
            <person name="Argimon S."/>
            <person name="Zhang W."/>
            <person name="Yang X."/>
            <person name="Jeffery I.B."/>
            <person name="Cooney J.C."/>
            <person name="Kagawa T.F."/>
            <person name="Liu W."/>
            <person name="Song Y."/>
            <person name="Salvetti E."/>
            <person name="Wrobel A."/>
            <person name="Rasinkangas P."/>
            <person name="Parkhill J."/>
            <person name="Rea M.C."/>
            <person name="O'Sullivan O."/>
            <person name="Ritari J."/>
            <person name="Douillard F.P."/>
            <person name="Paul Ross R."/>
            <person name="Yang R."/>
            <person name="Briner A.E."/>
            <person name="Felis G.E."/>
            <person name="de Vos W.M."/>
            <person name="Barrangou R."/>
            <person name="Klaenhammer T.R."/>
            <person name="Caufield P.W."/>
            <person name="Cui Y."/>
            <person name="Zhang H."/>
            <person name="O'Toole P.W."/>
        </authorList>
    </citation>
    <scope>NUCLEOTIDE SEQUENCE [LARGE SCALE GENOMIC DNA]</scope>
    <source>
        <strain evidence="6 7">DSM 19907</strain>
    </source>
</reference>
<comment type="caution">
    <text evidence="6">The sequence shown here is derived from an EMBL/GenBank/DDBJ whole genome shotgun (WGS) entry which is preliminary data.</text>
</comment>
<proteinExistence type="predicted"/>
<keyword evidence="3" id="KW-0274">FAD</keyword>
<dbReference type="PANTHER" id="PTHR42934:SF2">
    <property type="entry name" value="GLYCOLATE OXIDASE SUBUNIT GLCD"/>
    <property type="match status" value="1"/>
</dbReference>
<dbReference type="InterPro" id="IPR004113">
    <property type="entry name" value="FAD-bd_oxidored_4_C"/>
</dbReference>